<dbReference type="EMBL" id="LAZR01015503">
    <property type="protein sequence ID" value="KKM10898.1"/>
    <property type="molecule type" value="Genomic_DNA"/>
</dbReference>
<protein>
    <submittedName>
        <fullName evidence="1">Uncharacterized protein</fullName>
    </submittedName>
</protein>
<accession>A0A0F9KBY6</accession>
<evidence type="ECO:0000313" key="1">
    <source>
        <dbReference type="EMBL" id="KKM10898.1"/>
    </source>
</evidence>
<gene>
    <name evidence="1" type="ORF">LCGC14_1721610</name>
</gene>
<reference evidence="1" key="1">
    <citation type="journal article" date="2015" name="Nature">
        <title>Complex archaea that bridge the gap between prokaryotes and eukaryotes.</title>
        <authorList>
            <person name="Spang A."/>
            <person name="Saw J.H."/>
            <person name="Jorgensen S.L."/>
            <person name="Zaremba-Niedzwiedzka K."/>
            <person name="Martijn J."/>
            <person name="Lind A.E."/>
            <person name="van Eijk R."/>
            <person name="Schleper C."/>
            <person name="Guy L."/>
            <person name="Ettema T.J."/>
        </authorList>
    </citation>
    <scope>NUCLEOTIDE SEQUENCE</scope>
</reference>
<name>A0A0F9KBY6_9ZZZZ</name>
<proteinExistence type="predicted"/>
<organism evidence="1">
    <name type="scientific">marine sediment metagenome</name>
    <dbReference type="NCBI Taxonomy" id="412755"/>
    <lineage>
        <taxon>unclassified sequences</taxon>
        <taxon>metagenomes</taxon>
        <taxon>ecological metagenomes</taxon>
    </lineage>
</organism>
<comment type="caution">
    <text evidence="1">The sequence shown here is derived from an EMBL/GenBank/DDBJ whole genome shotgun (WGS) entry which is preliminary data.</text>
</comment>
<dbReference type="AlphaFoldDB" id="A0A0F9KBY6"/>
<sequence length="93" mass="10819">MDNFRVNEYITLKLTKGKYTTIFINGQQFKQCKRLLINLPSDNTNFYDVVESVDDFAEVQSEDETPDLELKAKDEFWGHCSVRHEAVLLNAET</sequence>